<dbReference type="Proteomes" id="UP000323506">
    <property type="component" value="Chromosome D01"/>
</dbReference>
<accession>A0A5D2DKW5</accession>
<evidence type="ECO:0000313" key="2">
    <source>
        <dbReference type="EMBL" id="TYG81522.1"/>
    </source>
</evidence>
<dbReference type="EMBL" id="CM017701">
    <property type="protein sequence ID" value="TYG81522.1"/>
    <property type="molecule type" value="Genomic_DNA"/>
</dbReference>
<feature type="chain" id="PRO_5022863315" evidence="1">
    <location>
        <begin position="24"/>
        <end position="51"/>
    </location>
</feature>
<reference evidence="2 3" key="1">
    <citation type="submission" date="2019-06" db="EMBL/GenBank/DDBJ databases">
        <title>WGS assembly of Gossypium darwinii.</title>
        <authorList>
            <person name="Chen Z.J."/>
            <person name="Sreedasyam A."/>
            <person name="Ando A."/>
            <person name="Song Q."/>
            <person name="De L."/>
            <person name="Hulse-Kemp A."/>
            <person name="Ding M."/>
            <person name="Ye W."/>
            <person name="Kirkbride R."/>
            <person name="Jenkins J."/>
            <person name="Plott C."/>
            <person name="Lovell J."/>
            <person name="Lin Y.-M."/>
            <person name="Vaughn R."/>
            <person name="Liu B."/>
            <person name="Li W."/>
            <person name="Simpson S."/>
            <person name="Scheffler B."/>
            <person name="Saski C."/>
            <person name="Grover C."/>
            <person name="Hu G."/>
            <person name="Conover J."/>
            <person name="Carlson J."/>
            <person name="Shu S."/>
            <person name="Boston L."/>
            <person name="Williams M."/>
            <person name="Peterson D."/>
            <person name="Mcgee K."/>
            <person name="Jones D."/>
            <person name="Wendel J."/>
            <person name="Stelly D."/>
            <person name="Grimwood J."/>
            <person name="Schmutz J."/>
        </authorList>
    </citation>
    <scope>NUCLEOTIDE SEQUENCE [LARGE SCALE GENOMIC DNA]</scope>
    <source>
        <strain evidence="2">1808015.09</strain>
    </source>
</reference>
<name>A0A5D2DKW5_GOSDA</name>
<gene>
    <name evidence="2" type="ORF">ES288_D01G011800v1</name>
</gene>
<protein>
    <submittedName>
        <fullName evidence="2">Uncharacterized protein</fullName>
    </submittedName>
</protein>
<dbReference type="AlphaFoldDB" id="A0A5D2DKW5"/>
<feature type="signal peptide" evidence="1">
    <location>
        <begin position="1"/>
        <end position="23"/>
    </location>
</feature>
<proteinExistence type="predicted"/>
<evidence type="ECO:0000313" key="3">
    <source>
        <dbReference type="Proteomes" id="UP000323506"/>
    </source>
</evidence>
<sequence>MFGLLCRFDCLIFLSYRFTLTSAKPGWTPIRELNGVLSLDGCICGIDGRQF</sequence>
<keyword evidence="1" id="KW-0732">Signal</keyword>
<evidence type="ECO:0000256" key="1">
    <source>
        <dbReference type="SAM" id="SignalP"/>
    </source>
</evidence>
<keyword evidence="3" id="KW-1185">Reference proteome</keyword>
<organism evidence="2 3">
    <name type="scientific">Gossypium darwinii</name>
    <name type="common">Darwin's cotton</name>
    <name type="synonym">Gossypium barbadense var. darwinii</name>
    <dbReference type="NCBI Taxonomy" id="34276"/>
    <lineage>
        <taxon>Eukaryota</taxon>
        <taxon>Viridiplantae</taxon>
        <taxon>Streptophyta</taxon>
        <taxon>Embryophyta</taxon>
        <taxon>Tracheophyta</taxon>
        <taxon>Spermatophyta</taxon>
        <taxon>Magnoliopsida</taxon>
        <taxon>eudicotyledons</taxon>
        <taxon>Gunneridae</taxon>
        <taxon>Pentapetalae</taxon>
        <taxon>rosids</taxon>
        <taxon>malvids</taxon>
        <taxon>Malvales</taxon>
        <taxon>Malvaceae</taxon>
        <taxon>Malvoideae</taxon>
        <taxon>Gossypium</taxon>
    </lineage>
</organism>